<keyword evidence="4" id="KW-1185">Reference proteome</keyword>
<evidence type="ECO:0000313" key="4">
    <source>
        <dbReference type="Proteomes" id="UP000321362"/>
    </source>
</evidence>
<proteinExistence type="inferred from homology"/>
<dbReference type="KEGG" id="mgk:FSB76_28115"/>
<dbReference type="SMART" id="SM00645">
    <property type="entry name" value="Pept_C1"/>
    <property type="match status" value="1"/>
</dbReference>
<dbReference type="SUPFAM" id="SSF54001">
    <property type="entry name" value="Cysteine proteinases"/>
    <property type="match status" value="1"/>
</dbReference>
<dbReference type="OrthoDB" id="3648721at2"/>
<accession>A0A5B8W9Q6</accession>
<dbReference type="PANTHER" id="PTHR12411">
    <property type="entry name" value="CYSTEINE PROTEASE FAMILY C1-RELATED"/>
    <property type="match status" value="1"/>
</dbReference>
<evidence type="ECO:0000259" key="2">
    <source>
        <dbReference type="SMART" id="SM00645"/>
    </source>
</evidence>
<feature type="domain" description="Peptidase C1A papain C-terminal" evidence="2">
    <location>
        <begin position="34"/>
        <end position="253"/>
    </location>
</feature>
<dbReference type="Gene3D" id="3.90.70.10">
    <property type="entry name" value="Cysteine proteinases"/>
    <property type="match status" value="1"/>
</dbReference>
<reference evidence="3 4" key="1">
    <citation type="journal article" date="2013" name="J. Microbiol.">
        <title>Mucilaginibacter ginsenosidivorax sp. nov., with ginsenoside converting activity isolated from sediment.</title>
        <authorList>
            <person name="Kim J.K."/>
            <person name="Choi T.E."/>
            <person name="Liu Q.M."/>
            <person name="Park H.Y."/>
            <person name="Yi T.H."/>
            <person name="Yoon M.H."/>
            <person name="Kim S.C."/>
            <person name="Im W.T."/>
        </authorList>
    </citation>
    <scope>NUCLEOTIDE SEQUENCE [LARGE SCALE GENOMIC DNA]</scope>
    <source>
        <strain evidence="3 4">KHI28</strain>
    </source>
</reference>
<protein>
    <submittedName>
        <fullName evidence="3">C1 family peptidase</fullName>
    </submittedName>
</protein>
<dbReference type="EMBL" id="CP042437">
    <property type="protein sequence ID" value="QEC79632.1"/>
    <property type="molecule type" value="Genomic_DNA"/>
</dbReference>
<dbReference type="InterPro" id="IPR013128">
    <property type="entry name" value="Peptidase_C1A"/>
</dbReference>
<dbReference type="InterPro" id="IPR025660">
    <property type="entry name" value="Pept_his_AS"/>
</dbReference>
<evidence type="ECO:0000313" key="3">
    <source>
        <dbReference type="EMBL" id="QEC79632.1"/>
    </source>
</evidence>
<dbReference type="GO" id="GO:0006508">
    <property type="term" value="P:proteolysis"/>
    <property type="evidence" value="ECO:0007669"/>
    <property type="project" value="InterPro"/>
</dbReference>
<sequence>MIQKTQHYGWTPDLPDHRDLRYAIVRPEALAKPLPPMVDLRLQCPPVYDQGQLGSCTANAIGGAFQFELMRQKLPVFNPSRLFIYYNERVLEGTVSQDSGAQLRDGVKSVATLGVCDEKLWPYNIKKFAKKPTKTSFTKAKKSLAIQYTRLNNANISELKSCLATGNPFVFGFTVYQSFESTTVAQTGILPMPAKTESVLGGHAVMAAGYDDSKKAFIIRNSWGDAWGQKGYFLMPYDYITSTDLADDFWTITQVEG</sequence>
<dbReference type="InterPro" id="IPR000668">
    <property type="entry name" value="Peptidase_C1A_C"/>
</dbReference>
<dbReference type="RefSeq" id="WP_147059412.1">
    <property type="nucleotide sequence ID" value="NZ_CP042437.1"/>
</dbReference>
<dbReference type="Pfam" id="PF00112">
    <property type="entry name" value="Peptidase_C1"/>
    <property type="match status" value="1"/>
</dbReference>
<dbReference type="InterPro" id="IPR038765">
    <property type="entry name" value="Papain-like_cys_pep_sf"/>
</dbReference>
<gene>
    <name evidence="3" type="ORF">FSB76_28115</name>
</gene>
<dbReference type="AlphaFoldDB" id="A0A5B8W9Q6"/>
<dbReference type="CDD" id="cd02619">
    <property type="entry name" value="Peptidase_C1"/>
    <property type="match status" value="1"/>
</dbReference>
<organism evidence="3 4">
    <name type="scientific">Mucilaginibacter ginsenosidivorax</name>
    <dbReference type="NCBI Taxonomy" id="862126"/>
    <lineage>
        <taxon>Bacteria</taxon>
        <taxon>Pseudomonadati</taxon>
        <taxon>Bacteroidota</taxon>
        <taxon>Sphingobacteriia</taxon>
        <taxon>Sphingobacteriales</taxon>
        <taxon>Sphingobacteriaceae</taxon>
        <taxon>Mucilaginibacter</taxon>
    </lineage>
</organism>
<dbReference type="PROSITE" id="PS00639">
    <property type="entry name" value="THIOL_PROTEASE_HIS"/>
    <property type="match status" value="1"/>
</dbReference>
<name>A0A5B8W9Q6_9SPHI</name>
<comment type="similarity">
    <text evidence="1">Belongs to the peptidase C1 family.</text>
</comment>
<dbReference type="GO" id="GO:0008234">
    <property type="term" value="F:cysteine-type peptidase activity"/>
    <property type="evidence" value="ECO:0007669"/>
    <property type="project" value="InterPro"/>
</dbReference>
<dbReference type="Proteomes" id="UP000321362">
    <property type="component" value="Chromosome"/>
</dbReference>
<evidence type="ECO:0000256" key="1">
    <source>
        <dbReference type="ARBA" id="ARBA00008455"/>
    </source>
</evidence>